<dbReference type="SMART" id="SM00855">
    <property type="entry name" value="PGAM"/>
    <property type="match status" value="1"/>
</dbReference>
<dbReference type="Gene3D" id="3.40.50.1240">
    <property type="entry name" value="Phosphoglycerate mutase-like"/>
    <property type="match status" value="2"/>
</dbReference>
<dbReference type="AlphaFoldDB" id="A0ABD3EKV6"/>
<gene>
    <name evidence="5" type="ORF">CASFOL_003572</name>
</gene>
<dbReference type="InterPro" id="IPR036397">
    <property type="entry name" value="RNaseH_sf"/>
</dbReference>
<feature type="binding site" evidence="2">
    <location>
        <position position="415"/>
    </location>
    <ligand>
        <name>substrate</name>
    </ligand>
</feature>
<sequence>MMSGVIETNLLLELDGWLHKADIFWRQKAKERWIKDGDANTRYFHITAISHSRASFEDACTIKRVLVNSISKDCKAHWQSMANSSLGCSKPNKDWKPPPSNWISVSVDAAFVNGAAVTGLVFRNSNGSVFHAAAHKHSCLDPVSAESLAILDACLVLKRLNISKAIIESDCINAIAFILVNSANTFWTVAPMIQKIRFLRESWKDWKFRFIPRKANGAAHALAHWASCCNLEDLMGSSQSVEVPSEDEQQDEEEDDDDIEDEEDDEARLSIQNNTRDHTMVKKILEQEPEMLPCHASASPLSPQLSTYGTPRMGPSIKVWDPYNVLAPQLPLPPPPPFHRTFSAGSISGDDRSLTEVYLISHGECHMNLRPDLISGRCPDAALTPNGKRQARALAVFLKSQGVRFNSVYTSPLDRVRATSQSVCQELGFSEEHIQSSEAIIEMSQGHWEGCHRSEIYTPETLSLMEKFQPDFSAPSGESLRQVEFRMVQFLNSTIMAFPEKYRSDFSPPDPSDNPNSLGPPPSWPDLQHRHRPGLHRKKSGKSRLQIVTRTDEADDEMSPRVPVMMSQGLNVRTNNNSNNNQSNNNSSNSNASMVLSCVGVFSHSTPIKCLVTGIIGCSPVMSNKICVDDSSVTVLQHSWRGGWQIKRLNDTSHLRLL</sequence>
<evidence type="ECO:0000259" key="4">
    <source>
        <dbReference type="Pfam" id="PF13456"/>
    </source>
</evidence>
<feature type="active site" description="Tele-phosphohistidine intermediate" evidence="1">
    <location>
        <position position="362"/>
    </location>
</feature>
<reference evidence="6" key="1">
    <citation type="journal article" date="2024" name="IScience">
        <title>Strigolactones Initiate the Formation of Haustorium-like Structures in Castilleja.</title>
        <authorList>
            <person name="Buerger M."/>
            <person name="Peterson D."/>
            <person name="Chory J."/>
        </authorList>
    </citation>
    <scope>NUCLEOTIDE SEQUENCE [LARGE SCALE GENOMIC DNA]</scope>
</reference>
<feature type="compositionally biased region" description="Acidic residues" evidence="3">
    <location>
        <begin position="244"/>
        <end position="266"/>
    </location>
</feature>
<dbReference type="InterPro" id="IPR013078">
    <property type="entry name" value="His_Pase_superF_clade-1"/>
</dbReference>
<dbReference type="PANTHER" id="PTHR47927">
    <property type="entry name" value="PUTATIVE-RELATED"/>
    <property type="match status" value="1"/>
</dbReference>
<dbReference type="Gene3D" id="3.30.420.10">
    <property type="entry name" value="Ribonuclease H-like superfamily/Ribonuclease H"/>
    <property type="match status" value="1"/>
</dbReference>
<keyword evidence="6" id="KW-1185">Reference proteome</keyword>
<dbReference type="Proteomes" id="UP001632038">
    <property type="component" value="Unassembled WGS sequence"/>
</dbReference>
<organism evidence="5 6">
    <name type="scientific">Castilleja foliolosa</name>
    <dbReference type="NCBI Taxonomy" id="1961234"/>
    <lineage>
        <taxon>Eukaryota</taxon>
        <taxon>Viridiplantae</taxon>
        <taxon>Streptophyta</taxon>
        <taxon>Embryophyta</taxon>
        <taxon>Tracheophyta</taxon>
        <taxon>Spermatophyta</taxon>
        <taxon>Magnoliopsida</taxon>
        <taxon>eudicotyledons</taxon>
        <taxon>Gunneridae</taxon>
        <taxon>Pentapetalae</taxon>
        <taxon>asterids</taxon>
        <taxon>lamiids</taxon>
        <taxon>Lamiales</taxon>
        <taxon>Orobanchaceae</taxon>
        <taxon>Pedicularideae</taxon>
        <taxon>Castillejinae</taxon>
        <taxon>Castilleja</taxon>
    </lineage>
</organism>
<feature type="compositionally biased region" description="Basic residues" evidence="3">
    <location>
        <begin position="529"/>
        <end position="542"/>
    </location>
</feature>
<feature type="active site" description="Proton donor/acceptor" evidence="1">
    <location>
        <position position="442"/>
    </location>
</feature>
<feature type="region of interest" description="Disordered" evidence="3">
    <location>
        <begin position="239"/>
        <end position="275"/>
    </location>
</feature>
<name>A0ABD3EKV6_9LAMI</name>
<feature type="domain" description="RNase H type-1" evidence="4">
    <location>
        <begin position="108"/>
        <end position="226"/>
    </location>
</feature>
<protein>
    <recommendedName>
        <fullName evidence="4">RNase H type-1 domain-containing protein</fullName>
    </recommendedName>
</protein>
<evidence type="ECO:0000313" key="6">
    <source>
        <dbReference type="Proteomes" id="UP001632038"/>
    </source>
</evidence>
<dbReference type="EMBL" id="JAVIJP010000005">
    <property type="protein sequence ID" value="KAL3653891.1"/>
    <property type="molecule type" value="Genomic_DNA"/>
</dbReference>
<dbReference type="SUPFAM" id="SSF53254">
    <property type="entry name" value="Phosphoglycerate mutase-like"/>
    <property type="match status" value="1"/>
</dbReference>
<evidence type="ECO:0000256" key="2">
    <source>
        <dbReference type="PIRSR" id="PIRSR613078-2"/>
    </source>
</evidence>
<dbReference type="InterPro" id="IPR044730">
    <property type="entry name" value="RNase_H-like_dom_plant"/>
</dbReference>
<evidence type="ECO:0000256" key="3">
    <source>
        <dbReference type="SAM" id="MobiDB-lite"/>
    </source>
</evidence>
<accession>A0ABD3EKV6</accession>
<evidence type="ECO:0000256" key="1">
    <source>
        <dbReference type="PIRSR" id="PIRSR613078-1"/>
    </source>
</evidence>
<feature type="region of interest" description="Disordered" evidence="3">
    <location>
        <begin position="502"/>
        <end position="561"/>
    </location>
</feature>
<comment type="caution">
    <text evidence="5">The sequence shown here is derived from an EMBL/GenBank/DDBJ whole genome shotgun (WGS) entry which is preliminary data.</text>
</comment>
<dbReference type="PANTHER" id="PTHR47927:SF2">
    <property type="entry name" value="PHOSPHOGLYCERATE MUTASE FAMILY PROTEIN"/>
    <property type="match status" value="1"/>
</dbReference>
<evidence type="ECO:0000313" key="5">
    <source>
        <dbReference type="EMBL" id="KAL3653891.1"/>
    </source>
</evidence>
<dbReference type="Pfam" id="PF13456">
    <property type="entry name" value="RVT_3"/>
    <property type="match status" value="1"/>
</dbReference>
<dbReference type="SUPFAM" id="SSF53098">
    <property type="entry name" value="Ribonuclease H-like"/>
    <property type="match status" value="1"/>
</dbReference>
<dbReference type="CDD" id="cd07040">
    <property type="entry name" value="HP"/>
    <property type="match status" value="1"/>
</dbReference>
<dbReference type="InterPro" id="IPR029033">
    <property type="entry name" value="His_PPase_superfam"/>
</dbReference>
<feature type="compositionally biased region" description="Pro residues" evidence="3">
    <location>
        <begin position="508"/>
        <end position="524"/>
    </location>
</feature>
<dbReference type="InterPro" id="IPR002156">
    <property type="entry name" value="RNaseH_domain"/>
</dbReference>
<dbReference type="Pfam" id="PF00300">
    <property type="entry name" value="His_Phos_1"/>
    <property type="match status" value="1"/>
</dbReference>
<proteinExistence type="predicted"/>
<dbReference type="CDD" id="cd06222">
    <property type="entry name" value="RNase_H_like"/>
    <property type="match status" value="1"/>
</dbReference>
<dbReference type="InterPro" id="IPR012337">
    <property type="entry name" value="RNaseH-like_sf"/>
</dbReference>